<evidence type="ECO:0000313" key="4">
    <source>
        <dbReference type="Proteomes" id="UP000803844"/>
    </source>
</evidence>
<feature type="signal peptide" evidence="2">
    <location>
        <begin position="1"/>
        <end position="28"/>
    </location>
</feature>
<feature type="chain" id="PRO_5040470618" description="Metal tolerance protein 3 protein" evidence="2">
    <location>
        <begin position="29"/>
        <end position="169"/>
    </location>
</feature>
<keyword evidence="1" id="KW-1133">Transmembrane helix</keyword>
<comment type="caution">
    <text evidence="3">The sequence shown here is derived from an EMBL/GenBank/DDBJ whole genome shotgun (WGS) entry which is preliminary data.</text>
</comment>
<evidence type="ECO:0000256" key="2">
    <source>
        <dbReference type="SAM" id="SignalP"/>
    </source>
</evidence>
<reference evidence="3" key="1">
    <citation type="journal article" date="2020" name="Phytopathology">
        <title>Genome sequence of the chestnut blight fungus Cryphonectria parasitica EP155: A fundamental resource for an archetypical invasive plant pathogen.</title>
        <authorList>
            <person name="Crouch J.A."/>
            <person name="Dawe A."/>
            <person name="Aerts A."/>
            <person name="Barry K."/>
            <person name="Churchill A.C.L."/>
            <person name="Grimwood J."/>
            <person name="Hillman B."/>
            <person name="Milgroom M.G."/>
            <person name="Pangilinan J."/>
            <person name="Smith M."/>
            <person name="Salamov A."/>
            <person name="Schmutz J."/>
            <person name="Yadav J."/>
            <person name="Grigoriev I.V."/>
            <person name="Nuss D."/>
        </authorList>
    </citation>
    <scope>NUCLEOTIDE SEQUENCE</scope>
    <source>
        <strain evidence="3">EP155</strain>
    </source>
</reference>
<proteinExistence type="predicted"/>
<evidence type="ECO:0008006" key="5">
    <source>
        <dbReference type="Google" id="ProtNLM"/>
    </source>
</evidence>
<evidence type="ECO:0000313" key="3">
    <source>
        <dbReference type="EMBL" id="KAF3765708.1"/>
    </source>
</evidence>
<keyword evidence="1" id="KW-0472">Membrane</keyword>
<name>A0A9P5CP17_CRYP1</name>
<evidence type="ECO:0000256" key="1">
    <source>
        <dbReference type="SAM" id="Phobius"/>
    </source>
</evidence>
<organism evidence="3 4">
    <name type="scientific">Cryphonectria parasitica (strain ATCC 38755 / EP155)</name>
    <dbReference type="NCBI Taxonomy" id="660469"/>
    <lineage>
        <taxon>Eukaryota</taxon>
        <taxon>Fungi</taxon>
        <taxon>Dikarya</taxon>
        <taxon>Ascomycota</taxon>
        <taxon>Pezizomycotina</taxon>
        <taxon>Sordariomycetes</taxon>
        <taxon>Sordariomycetidae</taxon>
        <taxon>Diaporthales</taxon>
        <taxon>Cryphonectriaceae</taxon>
        <taxon>Cryphonectria-Endothia species complex</taxon>
        <taxon>Cryphonectria</taxon>
    </lineage>
</organism>
<keyword evidence="4" id="KW-1185">Reference proteome</keyword>
<keyword evidence="2" id="KW-0732">Signal</keyword>
<gene>
    <name evidence="3" type="ORF">M406DRAFT_68128</name>
</gene>
<dbReference type="EMBL" id="MU032347">
    <property type="protein sequence ID" value="KAF3765708.1"/>
    <property type="molecule type" value="Genomic_DNA"/>
</dbReference>
<sequence length="169" mass="17509">MRIPLAAAATLRVFLLLSAAFFSASVLASPMDPSQGSIKIVSRQTAGSPLFTEQACQQYSRIANLSVIGSNSTMRTTFLDVSPAGTLSNSAMLNEAIKNLPMLTADAKLNEACGNLTTVATTEAANNFTKGIVAQFTFTGNHASIVNGPVVAGVVIMCLVVMLGPISAL</sequence>
<dbReference type="GeneID" id="63842272"/>
<accession>A0A9P5CP17</accession>
<dbReference type="AlphaFoldDB" id="A0A9P5CP17"/>
<dbReference type="RefSeq" id="XP_040776669.1">
    <property type="nucleotide sequence ID" value="XM_040925143.1"/>
</dbReference>
<dbReference type="OrthoDB" id="3438213at2759"/>
<keyword evidence="1" id="KW-0812">Transmembrane</keyword>
<feature type="transmembrane region" description="Helical" evidence="1">
    <location>
        <begin position="145"/>
        <end position="166"/>
    </location>
</feature>
<dbReference type="Proteomes" id="UP000803844">
    <property type="component" value="Unassembled WGS sequence"/>
</dbReference>
<protein>
    <recommendedName>
        <fullName evidence="5">Metal tolerance protein 3 protein</fullName>
    </recommendedName>
</protein>